<evidence type="ECO:0000313" key="2">
    <source>
        <dbReference type="Proteomes" id="UP000006352"/>
    </source>
</evidence>
<accession>J7SCW9</accession>
<dbReference type="InParanoid" id="J7SCW9"/>
<organism evidence="1 2">
    <name type="scientific">Fibroporia radiculosa</name>
    <dbReference type="NCBI Taxonomy" id="599839"/>
    <lineage>
        <taxon>Eukaryota</taxon>
        <taxon>Fungi</taxon>
        <taxon>Dikarya</taxon>
        <taxon>Basidiomycota</taxon>
        <taxon>Agaricomycotina</taxon>
        <taxon>Agaricomycetes</taxon>
        <taxon>Polyporales</taxon>
        <taxon>Fibroporiaceae</taxon>
        <taxon>Fibroporia</taxon>
    </lineage>
</organism>
<dbReference type="EMBL" id="HE797595">
    <property type="protein sequence ID" value="CCM06983.1"/>
    <property type="molecule type" value="Genomic_DNA"/>
</dbReference>
<name>J7SCW9_9APHY</name>
<reference evidence="1 2" key="1">
    <citation type="journal article" date="2012" name="Appl. Environ. Microbiol.">
        <title>Short-read sequencing for genomic analysis of the brown rot fungus Fibroporia radiculosa.</title>
        <authorList>
            <person name="Tang J.D."/>
            <person name="Perkins A.D."/>
            <person name="Sonstegard T.S."/>
            <person name="Schroeder S.G."/>
            <person name="Burgess S.C."/>
            <person name="Diehl S.V."/>
        </authorList>
    </citation>
    <scope>NUCLEOTIDE SEQUENCE [LARGE SCALE GENOMIC DNA]</scope>
    <source>
        <strain evidence="1 2">TFFH 294</strain>
    </source>
</reference>
<gene>
    <name evidence="1" type="ORF">FIBRA_09298</name>
</gene>
<dbReference type="HOGENOM" id="CLU_3437859_0_0_1"/>
<proteinExistence type="predicted"/>
<protein>
    <submittedName>
        <fullName evidence="1">Uncharacterized protein</fullName>
    </submittedName>
</protein>
<sequence length="11" mass="1438">MHPEPEEYLHR</sequence>
<dbReference type="Proteomes" id="UP000006352">
    <property type="component" value="Unassembled WGS sequence"/>
</dbReference>
<evidence type="ECO:0000313" key="1">
    <source>
        <dbReference type="EMBL" id="CCM06983.1"/>
    </source>
</evidence>
<keyword evidence="2" id="KW-1185">Reference proteome</keyword>